<dbReference type="OrthoDB" id="289126at2"/>
<dbReference type="EMBL" id="CP036525">
    <property type="protein sequence ID" value="QDT03452.1"/>
    <property type="molecule type" value="Genomic_DNA"/>
</dbReference>
<keyword evidence="5" id="KW-1185">Reference proteome</keyword>
<organism evidence="4 5">
    <name type="scientific">Rubripirellula lacrimiformis</name>
    <dbReference type="NCBI Taxonomy" id="1930273"/>
    <lineage>
        <taxon>Bacteria</taxon>
        <taxon>Pseudomonadati</taxon>
        <taxon>Planctomycetota</taxon>
        <taxon>Planctomycetia</taxon>
        <taxon>Pirellulales</taxon>
        <taxon>Pirellulaceae</taxon>
        <taxon>Rubripirellula</taxon>
    </lineage>
</organism>
<dbReference type="PANTHER" id="PTHR35889">
    <property type="entry name" value="CYCLOINULO-OLIGOSACCHARIDE FRUCTANOTRANSFERASE-RELATED"/>
    <property type="match status" value="1"/>
</dbReference>
<dbReference type="PANTHER" id="PTHR35889:SF3">
    <property type="entry name" value="F-BOX DOMAIN-CONTAINING PROTEIN"/>
    <property type="match status" value="1"/>
</dbReference>
<dbReference type="KEGG" id="rlc:K227x_18360"/>
<evidence type="ECO:0008006" key="6">
    <source>
        <dbReference type="Google" id="ProtNLM"/>
    </source>
</evidence>
<proteinExistence type="predicted"/>
<protein>
    <recommendedName>
        <fullName evidence="6">DUF1549 domain-containing protein</fullName>
    </recommendedName>
</protein>
<evidence type="ECO:0000313" key="5">
    <source>
        <dbReference type="Proteomes" id="UP000318538"/>
    </source>
</evidence>
<dbReference type="Pfam" id="PF07587">
    <property type="entry name" value="PSD1"/>
    <property type="match status" value="1"/>
</dbReference>
<feature type="domain" description="DUF1553" evidence="3">
    <location>
        <begin position="343"/>
        <end position="560"/>
    </location>
</feature>
<feature type="region of interest" description="Disordered" evidence="1">
    <location>
        <begin position="57"/>
        <end position="84"/>
    </location>
</feature>
<evidence type="ECO:0000259" key="3">
    <source>
        <dbReference type="Pfam" id="PF07587"/>
    </source>
</evidence>
<gene>
    <name evidence="4" type="ORF">K227x_18360</name>
</gene>
<evidence type="ECO:0000313" key="4">
    <source>
        <dbReference type="EMBL" id="QDT03452.1"/>
    </source>
</evidence>
<dbReference type="Proteomes" id="UP000318538">
    <property type="component" value="Chromosome"/>
</dbReference>
<dbReference type="AlphaFoldDB" id="A0A517N8K0"/>
<evidence type="ECO:0000259" key="2">
    <source>
        <dbReference type="Pfam" id="PF07583"/>
    </source>
</evidence>
<dbReference type="InterPro" id="IPR022655">
    <property type="entry name" value="DUF1553"/>
</dbReference>
<feature type="domain" description="DUF1549" evidence="2">
    <location>
        <begin position="98"/>
        <end position="272"/>
    </location>
</feature>
<accession>A0A517N8K0</accession>
<evidence type="ECO:0000256" key="1">
    <source>
        <dbReference type="SAM" id="MobiDB-lite"/>
    </source>
</evidence>
<dbReference type="RefSeq" id="WP_145169137.1">
    <property type="nucleotide sequence ID" value="NZ_CP036525.1"/>
</dbReference>
<dbReference type="InterPro" id="IPR011444">
    <property type="entry name" value="DUF1549"/>
</dbReference>
<name>A0A517N8K0_9BACT</name>
<reference evidence="4 5" key="1">
    <citation type="submission" date="2019-02" db="EMBL/GenBank/DDBJ databases">
        <title>Deep-cultivation of Planctomycetes and their phenomic and genomic characterization uncovers novel biology.</title>
        <authorList>
            <person name="Wiegand S."/>
            <person name="Jogler M."/>
            <person name="Boedeker C."/>
            <person name="Pinto D."/>
            <person name="Vollmers J."/>
            <person name="Rivas-Marin E."/>
            <person name="Kohn T."/>
            <person name="Peeters S.H."/>
            <person name="Heuer A."/>
            <person name="Rast P."/>
            <person name="Oberbeckmann S."/>
            <person name="Bunk B."/>
            <person name="Jeske O."/>
            <person name="Meyerdierks A."/>
            <person name="Storesund J.E."/>
            <person name="Kallscheuer N."/>
            <person name="Luecker S."/>
            <person name="Lage O.M."/>
            <person name="Pohl T."/>
            <person name="Merkel B.J."/>
            <person name="Hornburger P."/>
            <person name="Mueller R.-W."/>
            <person name="Bruemmer F."/>
            <person name="Labrenz M."/>
            <person name="Spormann A.M."/>
            <person name="Op den Camp H."/>
            <person name="Overmann J."/>
            <person name="Amann R."/>
            <person name="Jetten M.S.M."/>
            <person name="Mascher T."/>
            <person name="Medema M.H."/>
            <person name="Devos D.P."/>
            <person name="Kaster A.-K."/>
            <person name="Ovreas L."/>
            <person name="Rohde M."/>
            <person name="Galperin M.Y."/>
            <person name="Jogler C."/>
        </authorList>
    </citation>
    <scope>NUCLEOTIDE SEQUENCE [LARGE SCALE GENOMIC DNA]</scope>
    <source>
        <strain evidence="4 5">K22_7</strain>
    </source>
</reference>
<sequence length="592" mass="66465">MSRSKTFLLMAARWGWFGLLMLLVFGYMAAGLSEPGTPQAAAHAVAVTNDSLAAEPATDALQPPSPIASPDQNPAGDVDKAGYEEKPGNLVHTVANLDSTWRDSLAESGYQPADPANWMTVCRRISLAMVGSGMSLEEIRELERLPEHARADAHLERLLVDPRFHHYWSERWTRFLVGTDEGQFVVYRRRRFRIWLSEQFAGNVRYDQLVRQLITAEGLWTDKPEVNFLTSTYDSNDNSPDPIRLAARTSRAFLGLRIDCLQCHDDFLGNVNLGDVESPREGLQTDFHQLAAFYTSAKSNGLQGVRSGQPDYQYQYLHDDDETDVEPSVPYSPELLPADGDARVRLAAWITHPENHQAARAAVSHVWALMYGRPAGEAVDNLPLDEASSPLAQQLATDFIDHQFNLRRLIRLIAKSAAFRADSRIDGIEISEAMERAGAVFPLVRLRPEQVAGAIIQASRIKRTDRDSALLLQLITLTTNNDFVKRYGDIGEDEFTTDSVTITQRLLMMNGKMLRELTEDNPVLNASSHARMFAEDDSAIVDTIYLCALNRYPTKVEHDHFVGQISDAKFRRKTIEDLMWVLLNSSELAWNH</sequence>
<dbReference type="Pfam" id="PF07583">
    <property type="entry name" value="PSCyt2"/>
    <property type="match status" value="1"/>
</dbReference>